<feature type="region of interest" description="Disordered" evidence="1">
    <location>
        <begin position="50"/>
        <end position="76"/>
    </location>
</feature>
<accession>A0A8H6TMY3</accession>
<protein>
    <submittedName>
        <fullName evidence="2">Uncharacterized protein</fullName>
    </submittedName>
</protein>
<dbReference type="AlphaFoldDB" id="A0A8H6TMY3"/>
<feature type="compositionally biased region" description="Polar residues" evidence="1">
    <location>
        <begin position="50"/>
        <end position="67"/>
    </location>
</feature>
<dbReference type="EMBL" id="JACAZE010000004">
    <property type="protein sequence ID" value="KAF7318625.1"/>
    <property type="molecule type" value="Genomic_DNA"/>
</dbReference>
<gene>
    <name evidence="2" type="ORF">HMN09_00373700</name>
</gene>
<dbReference type="Proteomes" id="UP000613580">
    <property type="component" value="Unassembled WGS sequence"/>
</dbReference>
<keyword evidence="3" id="KW-1185">Reference proteome</keyword>
<organism evidence="2 3">
    <name type="scientific">Mycena chlorophos</name>
    <name type="common">Agaric fungus</name>
    <name type="synonym">Agaricus chlorophos</name>
    <dbReference type="NCBI Taxonomy" id="658473"/>
    <lineage>
        <taxon>Eukaryota</taxon>
        <taxon>Fungi</taxon>
        <taxon>Dikarya</taxon>
        <taxon>Basidiomycota</taxon>
        <taxon>Agaricomycotina</taxon>
        <taxon>Agaricomycetes</taxon>
        <taxon>Agaricomycetidae</taxon>
        <taxon>Agaricales</taxon>
        <taxon>Marasmiineae</taxon>
        <taxon>Mycenaceae</taxon>
        <taxon>Mycena</taxon>
    </lineage>
</organism>
<evidence type="ECO:0000313" key="3">
    <source>
        <dbReference type="Proteomes" id="UP000613580"/>
    </source>
</evidence>
<name>A0A8H6TMY3_MYCCL</name>
<comment type="caution">
    <text evidence="2">The sequence shown here is derived from an EMBL/GenBank/DDBJ whole genome shotgun (WGS) entry which is preliminary data.</text>
</comment>
<reference evidence="2" key="1">
    <citation type="submission" date="2020-05" db="EMBL/GenBank/DDBJ databases">
        <title>Mycena genomes resolve the evolution of fungal bioluminescence.</title>
        <authorList>
            <person name="Tsai I.J."/>
        </authorList>
    </citation>
    <scope>NUCLEOTIDE SEQUENCE</scope>
    <source>
        <strain evidence="2">110903Hualien_Pintung</strain>
    </source>
</reference>
<proteinExistence type="predicted"/>
<evidence type="ECO:0000256" key="1">
    <source>
        <dbReference type="SAM" id="MobiDB-lite"/>
    </source>
</evidence>
<evidence type="ECO:0000313" key="2">
    <source>
        <dbReference type="EMBL" id="KAF7318625.1"/>
    </source>
</evidence>
<feature type="region of interest" description="Disordered" evidence="1">
    <location>
        <begin position="1"/>
        <end position="34"/>
    </location>
</feature>
<sequence>MGSSPNGSLVPAPSSLLPTLKDPPALTRNHCKQTKATSSGLKRCFRVCQQEQQGSSANRTQNAGATTHEQRAAQERDLARRMHSSTLIALNAISLVASPAT</sequence>